<gene>
    <name evidence="1" type="ORF">PMG25_07035</name>
</gene>
<proteinExistence type="predicted"/>
<accession>A0ABT7B3V2</accession>
<organism evidence="1 2">
    <name type="scientific">Roseofilum capinflatum BLCC-M114</name>
    <dbReference type="NCBI Taxonomy" id="3022440"/>
    <lineage>
        <taxon>Bacteria</taxon>
        <taxon>Bacillati</taxon>
        <taxon>Cyanobacteriota</taxon>
        <taxon>Cyanophyceae</taxon>
        <taxon>Desertifilales</taxon>
        <taxon>Desertifilaceae</taxon>
        <taxon>Roseofilum</taxon>
        <taxon>Roseofilum capinflatum</taxon>
    </lineage>
</organism>
<name>A0ABT7B3V2_9CYAN</name>
<comment type="caution">
    <text evidence="1">The sequence shown here is derived from an EMBL/GenBank/DDBJ whole genome shotgun (WGS) entry which is preliminary data.</text>
</comment>
<dbReference type="Proteomes" id="UP001235849">
    <property type="component" value="Unassembled WGS sequence"/>
</dbReference>
<sequence>MRPATQTAPLAPGRGRFTQRIGLPALQEWAIAPQEYHDSEYKIDPLLKFK</sequence>
<dbReference type="EMBL" id="JAQOSO010000031">
    <property type="protein sequence ID" value="MDJ1173845.1"/>
    <property type="molecule type" value="Genomic_DNA"/>
</dbReference>
<evidence type="ECO:0000313" key="1">
    <source>
        <dbReference type="EMBL" id="MDJ1173845.1"/>
    </source>
</evidence>
<dbReference type="RefSeq" id="WP_283766190.1">
    <property type="nucleotide sequence ID" value="NZ_JAQOSO010000031.1"/>
</dbReference>
<protein>
    <submittedName>
        <fullName evidence="1">Uncharacterized protein</fullName>
    </submittedName>
</protein>
<evidence type="ECO:0000313" key="2">
    <source>
        <dbReference type="Proteomes" id="UP001235849"/>
    </source>
</evidence>
<reference evidence="1 2" key="1">
    <citation type="submission" date="2023-01" db="EMBL/GenBank/DDBJ databases">
        <title>Novel diversity within Roseofilum (Cyanobacteria; Desertifilaceae) from marine benthic mats with descriptions of four novel species.</title>
        <authorList>
            <person name="Wang Y."/>
            <person name="Berthold D.E."/>
            <person name="Hu J."/>
            <person name="Lefler F.W."/>
            <person name="Laughinghouse H.D. IV."/>
        </authorList>
    </citation>
    <scope>NUCLEOTIDE SEQUENCE [LARGE SCALE GENOMIC DNA]</scope>
    <source>
        <strain evidence="1 2">BLCC-M114</strain>
    </source>
</reference>
<keyword evidence="2" id="KW-1185">Reference proteome</keyword>